<evidence type="ECO:0000313" key="3">
    <source>
        <dbReference type="Proteomes" id="UP000594468"/>
    </source>
</evidence>
<proteinExistence type="predicted"/>
<evidence type="ECO:0000313" key="2">
    <source>
        <dbReference type="EMBL" id="QPC83438.1"/>
    </source>
</evidence>
<dbReference type="GO" id="GO:0016491">
    <property type="term" value="F:oxidoreductase activity"/>
    <property type="evidence" value="ECO:0007669"/>
    <property type="project" value="InterPro"/>
</dbReference>
<accession>A0A7S8EAV7</accession>
<protein>
    <submittedName>
        <fullName evidence="2">Aldo/keto reductase</fullName>
    </submittedName>
</protein>
<dbReference type="InterPro" id="IPR036812">
    <property type="entry name" value="NAD(P)_OxRdtase_dom_sf"/>
</dbReference>
<dbReference type="RefSeq" id="WP_195171505.1">
    <property type="nucleotide sequence ID" value="NZ_CP062983.1"/>
</dbReference>
<dbReference type="Pfam" id="PF00248">
    <property type="entry name" value="Aldo_ket_red"/>
    <property type="match status" value="1"/>
</dbReference>
<dbReference type="Proteomes" id="UP000594468">
    <property type="component" value="Chromosome"/>
</dbReference>
<dbReference type="AlphaFoldDB" id="A0A7S8EAV7"/>
<dbReference type="InterPro" id="IPR020471">
    <property type="entry name" value="AKR"/>
</dbReference>
<dbReference type="InterPro" id="IPR023210">
    <property type="entry name" value="NADP_OxRdtase_dom"/>
</dbReference>
<dbReference type="PANTHER" id="PTHR43312">
    <property type="entry name" value="D-THREO-ALDOSE 1-DEHYDROGENASE"/>
    <property type="match status" value="1"/>
</dbReference>
<reference evidence="2 3" key="1">
    <citation type="submission" date="2020-02" db="EMBL/GenBank/DDBJ databases">
        <authorList>
            <person name="Zheng R.K."/>
            <person name="Sun C.M."/>
        </authorList>
    </citation>
    <scope>NUCLEOTIDE SEQUENCE [LARGE SCALE GENOMIC DNA]</scope>
    <source>
        <strain evidence="3">rifampicinis</strain>
    </source>
</reference>
<dbReference type="Gene3D" id="3.20.20.100">
    <property type="entry name" value="NADP-dependent oxidoreductase domain"/>
    <property type="match status" value="1"/>
</dbReference>
<feature type="domain" description="NADP-dependent oxidoreductase" evidence="1">
    <location>
        <begin position="16"/>
        <end position="315"/>
    </location>
</feature>
<dbReference type="CDD" id="cd19086">
    <property type="entry name" value="AKR_AKR11C1"/>
    <property type="match status" value="1"/>
</dbReference>
<dbReference type="KEGG" id="pmet:G4Y79_03380"/>
<gene>
    <name evidence="2" type="ORF">G4Y79_03380</name>
</gene>
<dbReference type="PANTHER" id="PTHR43312:SF1">
    <property type="entry name" value="NADP-DEPENDENT OXIDOREDUCTASE DOMAIN-CONTAINING PROTEIN"/>
    <property type="match status" value="1"/>
</dbReference>
<dbReference type="InterPro" id="IPR053135">
    <property type="entry name" value="AKR2_Oxidoreductase"/>
</dbReference>
<keyword evidence="3" id="KW-1185">Reference proteome</keyword>
<sequence>MEYRPLGSTGYTVSTISFGAWAIGGSWGSVDDDESIKALHTAIDNGVNFIDTADVYGDGRSEKLIAQVLKERSEDIIVATKAGRRLDEQTPQGYNRDNITKFIERSLKNLDTEALDIVQLHCPPTEVYYMPEVFGILDDLKQQGKIKHYGVSVEKAEEAIKAIAYPGVETVQIIFNMFRLRPSELFFELAKKRNVGILARVPLASGMLTGKMNKNTQFEQDDHRNYNRNGEAFDVGETFSGVDYDTGLHAVSEIEKLKPENATMAQFALRWILMFDAVTCAIPGAKNPKQAIDNAAAADLPPLPESTMTRIQEIYDEMIREEVHHRW</sequence>
<dbReference type="PRINTS" id="PR00069">
    <property type="entry name" value="ALDKETRDTASE"/>
</dbReference>
<dbReference type="EMBL" id="CP062983">
    <property type="protein sequence ID" value="QPC83438.1"/>
    <property type="molecule type" value="Genomic_DNA"/>
</dbReference>
<name>A0A7S8EAV7_9CHLR</name>
<organism evidence="2 3">
    <name type="scientific">Phototrophicus methaneseepsis</name>
    <dbReference type="NCBI Taxonomy" id="2710758"/>
    <lineage>
        <taxon>Bacteria</taxon>
        <taxon>Bacillati</taxon>
        <taxon>Chloroflexota</taxon>
        <taxon>Candidatus Thermofontia</taxon>
        <taxon>Phototrophicales</taxon>
        <taxon>Phototrophicaceae</taxon>
        <taxon>Phototrophicus</taxon>
    </lineage>
</organism>
<dbReference type="SUPFAM" id="SSF51430">
    <property type="entry name" value="NAD(P)-linked oxidoreductase"/>
    <property type="match status" value="1"/>
</dbReference>
<evidence type="ECO:0000259" key="1">
    <source>
        <dbReference type="Pfam" id="PF00248"/>
    </source>
</evidence>